<name>A0A223ENJ3_9BACI</name>
<dbReference type="OrthoDB" id="2936043at2"/>
<gene>
    <name evidence="1" type="ORF">BS1321_24165</name>
</gene>
<protein>
    <recommendedName>
        <fullName evidence="3">Ribbon-helix-helix domain-containing protein</fullName>
    </recommendedName>
</protein>
<proteinExistence type="predicted"/>
<sequence length="79" mass="9068">MEINERQPMLSPKLIHELEILSSKTNMPISELLEISVVSLLEKVNNTKELNVGLNNKEMILRNKIIINQNKEVLNNQST</sequence>
<reference evidence="1 2" key="1">
    <citation type="submission" date="2016-10" db="EMBL/GenBank/DDBJ databases">
        <title>The whole genome sequencing and assembly of Bacillus simplex DSM 1321 strain.</title>
        <authorList>
            <person name="Park M.-K."/>
            <person name="Lee Y.-J."/>
            <person name="Yi H."/>
            <person name="Bahn Y.-S."/>
            <person name="Kim J.F."/>
            <person name="Lee D.-W."/>
        </authorList>
    </citation>
    <scope>NUCLEOTIDE SEQUENCE [LARGE SCALE GENOMIC DNA]</scope>
    <source>
        <strain evidence="1 2">DSM 1321</strain>
    </source>
</reference>
<dbReference type="GeneID" id="56475888"/>
<evidence type="ECO:0008006" key="3">
    <source>
        <dbReference type="Google" id="ProtNLM"/>
    </source>
</evidence>
<dbReference type="RefSeq" id="WP_063234466.1">
    <property type="nucleotide sequence ID" value="NZ_BCVO01000015.1"/>
</dbReference>
<evidence type="ECO:0000313" key="2">
    <source>
        <dbReference type="Proteomes" id="UP000214618"/>
    </source>
</evidence>
<dbReference type="Proteomes" id="UP000214618">
    <property type="component" value="Chromosome"/>
</dbReference>
<evidence type="ECO:0000313" key="1">
    <source>
        <dbReference type="EMBL" id="ASS96725.1"/>
    </source>
</evidence>
<organism evidence="1 2">
    <name type="scientific">Peribacillus simplex NBRC 15720 = DSM 1321</name>
    <dbReference type="NCBI Taxonomy" id="1349754"/>
    <lineage>
        <taxon>Bacteria</taxon>
        <taxon>Bacillati</taxon>
        <taxon>Bacillota</taxon>
        <taxon>Bacilli</taxon>
        <taxon>Bacillales</taxon>
        <taxon>Bacillaceae</taxon>
        <taxon>Peribacillus</taxon>
    </lineage>
</organism>
<accession>A0A223ENJ3</accession>
<dbReference type="AlphaFoldDB" id="A0A223ENJ3"/>
<dbReference type="EMBL" id="CP017704">
    <property type="protein sequence ID" value="ASS96725.1"/>
    <property type="molecule type" value="Genomic_DNA"/>
</dbReference>